<organism evidence="8 9">
    <name type="scientific">Meinhardsimonia xiamenensis</name>
    <dbReference type="NCBI Taxonomy" id="990712"/>
    <lineage>
        <taxon>Bacteria</taxon>
        <taxon>Pseudomonadati</taxon>
        <taxon>Pseudomonadota</taxon>
        <taxon>Alphaproteobacteria</taxon>
        <taxon>Rhodobacterales</taxon>
        <taxon>Paracoccaceae</taxon>
        <taxon>Meinhardsimonia</taxon>
    </lineage>
</organism>
<keyword evidence="2" id="KW-1003">Cell membrane</keyword>
<dbReference type="InterPro" id="IPR026022">
    <property type="entry name" value="PhoU_dom"/>
</dbReference>
<keyword evidence="3 6" id="KW-0812">Transmembrane</keyword>
<dbReference type="NCBIfam" id="NF037997">
    <property type="entry name" value="Na_Pi_symport"/>
    <property type="match status" value="1"/>
</dbReference>
<evidence type="ECO:0000256" key="3">
    <source>
        <dbReference type="ARBA" id="ARBA00022692"/>
    </source>
</evidence>
<dbReference type="Pfam" id="PF02690">
    <property type="entry name" value="Na_Pi_cotrans"/>
    <property type="match status" value="2"/>
</dbReference>
<feature type="domain" description="PhoU" evidence="7">
    <location>
        <begin position="349"/>
        <end position="428"/>
    </location>
</feature>
<feature type="transmembrane region" description="Helical" evidence="6">
    <location>
        <begin position="112"/>
        <end position="133"/>
    </location>
</feature>
<feature type="transmembrane region" description="Helical" evidence="6">
    <location>
        <begin position="252"/>
        <end position="270"/>
    </location>
</feature>
<evidence type="ECO:0000256" key="6">
    <source>
        <dbReference type="SAM" id="Phobius"/>
    </source>
</evidence>
<dbReference type="InterPro" id="IPR003841">
    <property type="entry name" value="Na/Pi_transpt"/>
</dbReference>
<dbReference type="Pfam" id="PF01895">
    <property type="entry name" value="PhoU"/>
    <property type="match status" value="1"/>
</dbReference>
<keyword evidence="4 6" id="KW-1133">Transmembrane helix</keyword>
<feature type="transmembrane region" description="Helical" evidence="6">
    <location>
        <begin position="77"/>
        <end position="100"/>
    </location>
</feature>
<evidence type="ECO:0000259" key="7">
    <source>
        <dbReference type="Pfam" id="PF01895"/>
    </source>
</evidence>
<gene>
    <name evidence="8" type="ORF">SAMN05216257_101208</name>
</gene>
<keyword evidence="9" id="KW-1185">Reference proteome</keyword>
<feature type="transmembrane region" description="Helical" evidence="6">
    <location>
        <begin position="15"/>
        <end position="34"/>
    </location>
</feature>
<dbReference type="Proteomes" id="UP000199328">
    <property type="component" value="Unassembled WGS sequence"/>
</dbReference>
<dbReference type="InterPro" id="IPR038078">
    <property type="entry name" value="PhoU-like_sf"/>
</dbReference>
<feature type="transmembrane region" description="Helical" evidence="6">
    <location>
        <begin position="145"/>
        <end position="164"/>
    </location>
</feature>
<accession>A0A1G8Y712</accession>
<feature type="transmembrane region" description="Helical" evidence="6">
    <location>
        <begin position="290"/>
        <end position="311"/>
    </location>
</feature>
<dbReference type="GO" id="GO:0005886">
    <property type="term" value="C:plasma membrane"/>
    <property type="evidence" value="ECO:0007669"/>
    <property type="project" value="UniProtKB-SubCell"/>
</dbReference>
<evidence type="ECO:0000256" key="2">
    <source>
        <dbReference type="ARBA" id="ARBA00022475"/>
    </source>
</evidence>
<evidence type="ECO:0000256" key="4">
    <source>
        <dbReference type="ARBA" id="ARBA00022989"/>
    </source>
</evidence>
<dbReference type="RefSeq" id="WP_245656800.1">
    <property type="nucleotide sequence ID" value="NZ_FNFV01000001.1"/>
</dbReference>
<name>A0A1G8Y712_9RHOB</name>
<proteinExistence type="predicted"/>
<protein>
    <submittedName>
        <fullName evidence="8">Phosphate:Na+ symporter</fullName>
    </submittedName>
</protein>
<dbReference type="PANTHER" id="PTHR10010:SF46">
    <property type="entry name" value="SODIUM-DEPENDENT PHOSPHATE TRANSPORT PROTEIN 2B"/>
    <property type="match status" value="1"/>
</dbReference>
<sequence length="560" mass="59319">MREATMAGALGRMSLTLLNIAGAAALLIWAVRLVRTGVERAFSVPLRRFLRKSGDSRALAALSGAGAALALQSATAVAVLATGFVAAGTLAPVTGLAILLGADVGSAAITQLLVLKPAWLPPLLLLTGVAIFMRGRRRTMRQTGRILIGLGLVFISLSMIREAAAPIRESAVMMEAIEALSRDSIALFALAAVFTWLVHSSVAAVLLIVTLAGQGAIGVEAAGAMILGANLGGAFIAWPLTAGAPLPARRVVLGNLALRGGGALIALMLAPHVLPFLGPTPERAALNLHLAFNGVLALLAIPLAGATLGLVARLMPDPVEGAALERASALDESALDQPARALACARREILRLGEEVEAMLRAIMPLYARWDEAAAQGIREKGKEVARMHMGVKLYLARLQKAHPQDEALAEKALTLTRLSTHLESAANTIAWKLLPLAERLHAKGLRFSAEGLEEITDFHDRVLSNARRALDLLITDDPGAARALVEEKARVRAHEEALERSHIERLRRGQSESIDTSNIHQETLRELKAINSDFVMLAYPILAGTGDLLDTRLRGAETS</sequence>
<evidence type="ECO:0000256" key="1">
    <source>
        <dbReference type="ARBA" id="ARBA00004651"/>
    </source>
</evidence>
<evidence type="ECO:0000313" key="9">
    <source>
        <dbReference type="Proteomes" id="UP000199328"/>
    </source>
</evidence>
<comment type="subcellular location">
    <subcellularLocation>
        <location evidence="1">Cell membrane</location>
        <topology evidence="1">Multi-pass membrane protein</topology>
    </subcellularLocation>
</comment>
<feature type="transmembrane region" description="Helical" evidence="6">
    <location>
        <begin position="185"/>
        <end position="209"/>
    </location>
</feature>
<dbReference type="EMBL" id="FNFV01000001">
    <property type="protein sequence ID" value="SDJ98602.1"/>
    <property type="molecule type" value="Genomic_DNA"/>
</dbReference>
<keyword evidence="5 6" id="KW-0472">Membrane</keyword>
<evidence type="ECO:0000313" key="8">
    <source>
        <dbReference type="EMBL" id="SDJ98602.1"/>
    </source>
</evidence>
<dbReference type="Gene3D" id="1.20.58.220">
    <property type="entry name" value="Phosphate transport system protein phou homolog 2, domain 2"/>
    <property type="match status" value="1"/>
</dbReference>
<evidence type="ECO:0000256" key="5">
    <source>
        <dbReference type="ARBA" id="ARBA00023136"/>
    </source>
</evidence>
<reference evidence="9" key="1">
    <citation type="submission" date="2016-10" db="EMBL/GenBank/DDBJ databases">
        <authorList>
            <person name="Varghese N."/>
            <person name="Submissions S."/>
        </authorList>
    </citation>
    <scope>NUCLEOTIDE SEQUENCE [LARGE SCALE GENOMIC DNA]</scope>
    <source>
        <strain evidence="9">CGMCC 1.10789</strain>
    </source>
</reference>
<dbReference type="AlphaFoldDB" id="A0A1G8Y712"/>
<dbReference type="PANTHER" id="PTHR10010">
    <property type="entry name" value="SOLUTE CARRIER FAMILY 34 SODIUM PHOSPHATE , MEMBER 2-RELATED"/>
    <property type="match status" value="1"/>
</dbReference>
<feature type="transmembrane region" description="Helical" evidence="6">
    <location>
        <begin position="221"/>
        <end position="240"/>
    </location>
</feature>
<dbReference type="GO" id="GO:0044341">
    <property type="term" value="P:sodium-dependent phosphate transport"/>
    <property type="evidence" value="ECO:0007669"/>
    <property type="project" value="InterPro"/>
</dbReference>
<dbReference type="GO" id="GO:0005436">
    <property type="term" value="F:sodium:phosphate symporter activity"/>
    <property type="evidence" value="ECO:0007669"/>
    <property type="project" value="InterPro"/>
</dbReference>
<dbReference type="SUPFAM" id="SSF109755">
    <property type="entry name" value="PhoU-like"/>
    <property type="match status" value="1"/>
</dbReference>